<comment type="caution">
    <text evidence="3">The sequence shown here is derived from an EMBL/GenBank/DDBJ whole genome shotgun (WGS) entry which is preliminary data.</text>
</comment>
<gene>
    <name evidence="3" type="ORF">MAM_00003</name>
</gene>
<accession>A0A0B2WXI7</accession>
<dbReference type="GeneID" id="63734458"/>
<protein>
    <submittedName>
        <fullName evidence="3">Peptidyl-tRNA hydrolase domain-containing protein</fullName>
    </submittedName>
</protein>
<dbReference type="SUPFAM" id="SSF75620">
    <property type="entry name" value="Release factor"/>
    <property type="match status" value="1"/>
</dbReference>
<dbReference type="InterPro" id="IPR052104">
    <property type="entry name" value="Mito_Release_Factor_mL62"/>
</dbReference>
<evidence type="ECO:0000256" key="1">
    <source>
        <dbReference type="ARBA" id="ARBA00010835"/>
    </source>
</evidence>
<feature type="domain" description="Prokaryotic-type class I peptide chain release factors" evidence="2">
    <location>
        <begin position="65"/>
        <end position="159"/>
    </location>
</feature>
<dbReference type="HOGENOM" id="CLU_089470_0_0_1"/>
<dbReference type="EMBL" id="AZHE01000001">
    <property type="protein sequence ID" value="KHO01002.1"/>
    <property type="molecule type" value="Genomic_DNA"/>
</dbReference>
<proteinExistence type="inferred from homology"/>
<dbReference type="InterPro" id="IPR000352">
    <property type="entry name" value="Pep_chain_release_fac_I"/>
</dbReference>
<dbReference type="Gene3D" id="3.30.160.20">
    <property type="match status" value="1"/>
</dbReference>
<dbReference type="GO" id="GO:0070126">
    <property type="term" value="P:mitochondrial translational termination"/>
    <property type="evidence" value="ECO:0007669"/>
    <property type="project" value="TreeGrafter"/>
</dbReference>
<name>A0A0B2WXI7_METAS</name>
<reference evidence="3 4" key="1">
    <citation type="journal article" date="2014" name="Proc. Natl. Acad. Sci. U.S.A.">
        <title>Trajectory and genomic determinants of fungal-pathogen speciation and host adaptation.</title>
        <authorList>
            <person name="Hu X."/>
            <person name="Xiao G."/>
            <person name="Zheng P."/>
            <person name="Shang Y."/>
            <person name="Su Y."/>
            <person name="Zhang X."/>
            <person name="Liu X."/>
            <person name="Zhan S."/>
            <person name="St Leger R.J."/>
            <person name="Wang C."/>
        </authorList>
    </citation>
    <scope>NUCLEOTIDE SEQUENCE [LARGE SCALE GENOMIC DNA]</scope>
    <source>
        <strain evidence="3 4">ARSEF 1941</strain>
    </source>
</reference>
<dbReference type="RefSeq" id="XP_040682067.1">
    <property type="nucleotide sequence ID" value="XM_040818803.1"/>
</dbReference>
<keyword evidence="3" id="KW-0378">Hydrolase</keyword>
<dbReference type="InterPro" id="IPR045853">
    <property type="entry name" value="Pep_chain_release_fac_I_sf"/>
</dbReference>
<dbReference type="GO" id="GO:0004045">
    <property type="term" value="F:peptidyl-tRNA hydrolase activity"/>
    <property type="evidence" value="ECO:0007669"/>
    <property type="project" value="TreeGrafter"/>
</dbReference>
<dbReference type="GO" id="GO:0016150">
    <property type="term" value="F:translation release factor activity, codon nonspecific"/>
    <property type="evidence" value="ECO:0007669"/>
    <property type="project" value="TreeGrafter"/>
</dbReference>
<dbReference type="AlphaFoldDB" id="A0A0B2WXI7"/>
<dbReference type="PANTHER" id="PTHR11075">
    <property type="entry name" value="PEPTIDE CHAIN RELEASE FACTOR"/>
    <property type="match status" value="1"/>
</dbReference>
<evidence type="ECO:0000313" key="4">
    <source>
        <dbReference type="Proteomes" id="UP000030816"/>
    </source>
</evidence>
<dbReference type="GO" id="GO:0005762">
    <property type="term" value="C:mitochondrial large ribosomal subunit"/>
    <property type="evidence" value="ECO:0007669"/>
    <property type="project" value="TreeGrafter"/>
</dbReference>
<keyword evidence="4" id="KW-1185">Reference proteome</keyword>
<dbReference type="OrthoDB" id="270639at2759"/>
<sequence>MISHGLSRRVVGIARPLQRMVQPVWLCRLKRYDAFDANLDQEALAEARTWFQSFDATQLPSGNTTYARSSGPGGQHVNKTETKATTVYPVRDLLSSLPRNLHSTIRSSKYYVASNDSLTFQDQTHRSRAANADENRNKLMQEVIRIYKATTPTKTGDEKKKKYEIM</sequence>
<dbReference type="STRING" id="1081103.A0A0B2WXI7"/>
<dbReference type="PANTHER" id="PTHR11075:SF54">
    <property type="entry name" value="LARGE RIBOSOMAL SUBUNIT PROTEIN ML62"/>
    <property type="match status" value="1"/>
</dbReference>
<dbReference type="Pfam" id="PF00472">
    <property type="entry name" value="RF-1"/>
    <property type="match status" value="1"/>
</dbReference>
<evidence type="ECO:0000313" key="3">
    <source>
        <dbReference type="EMBL" id="KHO01002.1"/>
    </source>
</evidence>
<organism evidence="3 4">
    <name type="scientific">Metarhizium album (strain ARSEF 1941)</name>
    <dbReference type="NCBI Taxonomy" id="1081103"/>
    <lineage>
        <taxon>Eukaryota</taxon>
        <taxon>Fungi</taxon>
        <taxon>Dikarya</taxon>
        <taxon>Ascomycota</taxon>
        <taxon>Pezizomycotina</taxon>
        <taxon>Sordariomycetes</taxon>
        <taxon>Hypocreomycetidae</taxon>
        <taxon>Hypocreales</taxon>
        <taxon>Clavicipitaceae</taxon>
        <taxon>Metarhizium</taxon>
    </lineage>
</organism>
<comment type="similarity">
    <text evidence="1">Belongs to the prokaryotic/mitochondrial release factor family.</text>
</comment>
<dbReference type="Proteomes" id="UP000030816">
    <property type="component" value="Unassembled WGS sequence"/>
</dbReference>
<evidence type="ECO:0000259" key="2">
    <source>
        <dbReference type="Pfam" id="PF00472"/>
    </source>
</evidence>